<organism evidence="1 2">
    <name type="scientific">Hoeflea poritis</name>
    <dbReference type="NCBI Taxonomy" id="2993659"/>
    <lineage>
        <taxon>Bacteria</taxon>
        <taxon>Pseudomonadati</taxon>
        <taxon>Pseudomonadota</taxon>
        <taxon>Alphaproteobacteria</taxon>
        <taxon>Hyphomicrobiales</taxon>
        <taxon>Rhizobiaceae</taxon>
        <taxon>Hoeflea</taxon>
    </lineage>
</organism>
<evidence type="ECO:0008006" key="3">
    <source>
        <dbReference type="Google" id="ProtNLM"/>
    </source>
</evidence>
<proteinExistence type="predicted"/>
<dbReference type="RefSeq" id="WP_271092216.1">
    <property type="nucleotide sequence ID" value="NZ_JAPJZH010000022.1"/>
</dbReference>
<gene>
    <name evidence="1" type="ORF">OOZ53_23560</name>
</gene>
<evidence type="ECO:0000313" key="1">
    <source>
        <dbReference type="EMBL" id="MDA4848355.1"/>
    </source>
</evidence>
<accession>A0ABT4VVY5</accession>
<dbReference type="EMBL" id="JAPJZH010000022">
    <property type="protein sequence ID" value="MDA4848355.1"/>
    <property type="molecule type" value="Genomic_DNA"/>
</dbReference>
<dbReference type="Proteomes" id="UP001148313">
    <property type="component" value="Unassembled WGS sequence"/>
</dbReference>
<name>A0ABT4VVY5_9HYPH</name>
<evidence type="ECO:0000313" key="2">
    <source>
        <dbReference type="Proteomes" id="UP001148313"/>
    </source>
</evidence>
<reference evidence="1" key="1">
    <citation type="submission" date="2022-11" db="EMBL/GenBank/DDBJ databases">
        <title>Hoeflea poritis sp. nov., isolated from scleractinian coral Porites lutea.</title>
        <authorList>
            <person name="Zhang G."/>
            <person name="Wei Q."/>
            <person name="Cai L."/>
        </authorList>
    </citation>
    <scope>NUCLEOTIDE SEQUENCE</scope>
    <source>
        <strain evidence="1">E7-10</strain>
    </source>
</reference>
<keyword evidence="2" id="KW-1185">Reference proteome</keyword>
<protein>
    <recommendedName>
        <fullName evidence="3">YD repeat-containing protein</fullName>
    </recommendedName>
</protein>
<sequence>MTADGARTLIWDGANRLGQVVNAASATIDFAYGPDGKRACKVGAGSDTPTLKTIPSIKPIPTGIGFRR</sequence>
<comment type="caution">
    <text evidence="1">The sequence shown here is derived from an EMBL/GenBank/DDBJ whole genome shotgun (WGS) entry which is preliminary data.</text>
</comment>